<comment type="catalytic activity">
    <reaction evidence="1">
        <text>GTP + H2O = 7,8-dihydroneopterin 3'-triphosphate + formate + H(+)</text>
        <dbReference type="Rhea" id="RHEA:17473"/>
        <dbReference type="ChEBI" id="CHEBI:15377"/>
        <dbReference type="ChEBI" id="CHEBI:15378"/>
        <dbReference type="ChEBI" id="CHEBI:15740"/>
        <dbReference type="ChEBI" id="CHEBI:37565"/>
        <dbReference type="ChEBI" id="CHEBI:58462"/>
        <dbReference type="EC" id="3.5.4.16"/>
    </reaction>
</comment>
<dbReference type="HAMAP" id="MF_00223">
    <property type="entry name" value="FolE"/>
    <property type="match status" value="1"/>
</dbReference>
<dbReference type="EC" id="3.5.4.16" evidence="5"/>
<evidence type="ECO:0000256" key="9">
    <source>
        <dbReference type="ARBA" id="ARBA00023007"/>
    </source>
</evidence>
<evidence type="ECO:0000256" key="4">
    <source>
        <dbReference type="ARBA" id="ARBA00011857"/>
    </source>
</evidence>
<reference evidence="13" key="2">
    <citation type="submission" date="2014-03" db="EMBL/GenBank/DDBJ databases">
        <title>The whipworm genome and dual-species transcriptomics of an intimate host-pathogen interaction.</title>
        <authorList>
            <person name="Foth B.J."/>
            <person name="Tsai I.J."/>
            <person name="Reid A.J."/>
            <person name="Bancroft A.J."/>
            <person name="Nichol S."/>
            <person name="Tracey A."/>
            <person name="Holroyd N."/>
            <person name="Cotton J.A."/>
            <person name="Stanley E.J."/>
            <person name="Zarowiecki M."/>
            <person name="Liu J.Z."/>
            <person name="Huckvale T."/>
            <person name="Cooper P.J."/>
            <person name="Grencis R.K."/>
            <person name="Berriman M."/>
        </authorList>
    </citation>
    <scope>NUCLEOTIDE SEQUENCE [LARGE SCALE GENOMIC DNA]</scope>
    <source>
        <strain evidence="13">Edinburgh</strain>
    </source>
</reference>
<dbReference type="WBParaSite" id="TMUE_3000010940.2">
    <property type="protein sequence ID" value="TMUE_3000010940.2"/>
    <property type="gene ID" value="WBGene00285122"/>
</dbReference>
<dbReference type="PANTHER" id="PTHR11109:SF7">
    <property type="entry name" value="GTP CYCLOHYDROLASE 1"/>
    <property type="match status" value="1"/>
</dbReference>
<sequence length="267" mass="29480">MPFEQIPCKNVDNGSCPDRCQNKPAKHGSPNLYSALSMDKSDSKGVDVGNDQVNNGVAKFGYSITSDIVNPDSRGTRERLSSIAGCYRCILQNMGEDASRPGLLKTPERAAQAMLFFTKGYEEDLGTIVNGAIFDEDHDELVIVRDIEMFSMCEHHLVPFLGRVSIGYIPNKKVIGLSKLARIVEMYSRRLQVQERLTKQIASAIVECLQPVGVGVVIEASHMCMVMRGVQKTMATTTTSCMLGSLRDDGRSREEFLSLIRGPKLLE</sequence>
<dbReference type="NCBIfam" id="NF006825">
    <property type="entry name" value="PRK09347.1-2"/>
    <property type="match status" value="1"/>
</dbReference>
<dbReference type="InterPro" id="IPR020602">
    <property type="entry name" value="GTP_CycHdrlase_I_dom"/>
</dbReference>
<evidence type="ECO:0000256" key="7">
    <source>
        <dbReference type="ARBA" id="ARBA00022741"/>
    </source>
</evidence>
<name>A0A5S6QUN2_TRIMR</name>
<dbReference type="PANTHER" id="PTHR11109">
    <property type="entry name" value="GTP CYCLOHYDROLASE I"/>
    <property type="match status" value="1"/>
</dbReference>
<dbReference type="InterPro" id="IPR043134">
    <property type="entry name" value="GTP-CH-I_N"/>
</dbReference>
<dbReference type="NCBIfam" id="TIGR00063">
    <property type="entry name" value="folE"/>
    <property type="match status" value="1"/>
</dbReference>
<dbReference type="PROSITE" id="PS00860">
    <property type="entry name" value="GTP_CYCLOHYDROL_1_2"/>
    <property type="match status" value="1"/>
</dbReference>
<dbReference type="SUPFAM" id="SSF55620">
    <property type="entry name" value="Tetrahydrobiopterin biosynthesis enzymes-like"/>
    <property type="match status" value="1"/>
</dbReference>
<keyword evidence="7" id="KW-0547">Nucleotide-binding</keyword>
<evidence type="ECO:0000256" key="2">
    <source>
        <dbReference type="ARBA" id="ARBA00005080"/>
    </source>
</evidence>
<dbReference type="FunFam" id="3.30.1130.10:FF:000012">
    <property type="entry name" value="GTP cyclohydrolase 1"/>
    <property type="match status" value="1"/>
</dbReference>
<dbReference type="WBParaSite" id="TMUE_3000010940.1">
    <property type="protein sequence ID" value="TMUE_3000010940.1"/>
    <property type="gene ID" value="WBGene00285122"/>
</dbReference>
<keyword evidence="9" id="KW-0783">Tetrahydrobiopterin biosynthesis</keyword>
<reference evidence="14" key="3">
    <citation type="submission" date="2019-12" db="UniProtKB">
        <authorList>
            <consortium name="WormBaseParasite"/>
        </authorList>
    </citation>
    <scope>IDENTIFICATION</scope>
</reference>
<dbReference type="GO" id="GO:0046654">
    <property type="term" value="P:tetrahydrofolate biosynthetic process"/>
    <property type="evidence" value="ECO:0007669"/>
    <property type="project" value="InterPro"/>
</dbReference>
<reference evidence="13" key="1">
    <citation type="submission" date="2013-11" db="EMBL/GenBank/DDBJ databases">
        <authorList>
            <person name="Aslett M."/>
        </authorList>
    </citation>
    <scope>NUCLEOTIDE SEQUENCE [LARGE SCALE GENOMIC DNA]</scope>
    <source>
        <strain evidence="13">Edinburgh</strain>
    </source>
</reference>
<dbReference type="GO" id="GO:0005737">
    <property type="term" value="C:cytoplasm"/>
    <property type="evidence" value="ECO:0007669"/>
    <property type="project" value="TreeGrafter"/>
</dbReference>
<evidence type="ECO:0000256" key="8">
    <source>
        <dbReference type="ARBA" id="ARBA00022801"/>
    </source>
</evidence>
<dbReference type="FunFam" id="1.10.286.10:FF:000003">
    <property type="entry name" value="GTP cyclohydrolase 1"/>
    <property type="match status" value="1"/>
</dbReference>
<dbReference type="PROSITE" id="PS00859">
    <property type="entry name" value="GTP_CYCLOHYDROL_1_1"/>
    <property type="match status" value="1"/>
</dbReference>
<comment type="subunit">
    <text evidence="4">Toroid-shaped homodecamer, composed of two pentamers of five dimers.</text>
</comment>
<comment type="pathway">
    <text evidence="2">Cofactor biosynthesis; 7,8-dihydroneopterin triphosphate biosynthesis; 7,8-dihydroneopterin triphosphate from GTP: step 1/1.</text>
</comment>
<evidence type="ECO:0000313" key="13">
    <source>
        <dbReference type="Proteomes" id="UP000046395"/>
    </source>
</evidence>
<dbReference type="InterPro" id="IPR043133">
    <property type="entry name" value="GTP-CH-I_C/QueF"/>
</dbReference>
<evidence type="ECO:0000256" key="10">
    <source>
        <dbReference type="ARBA" id="ARBA00023134"/>
    </source>
</evidence>
<evidence type="ECO:0000256" key="1">
    <source>
        <dbReference type="ARBA" id="ARBA00001052"/>
    </source>
</evidence>
<dbReference type="Pfam" id="PF01227">
    <property type="entry name" value="GTP_cyclohydroI"/>
    <property type="match status" value="1"/>
</dbReference>
<evidence type="ECO:0000256" key="11">
    <source>
        <dbReference type="ARBA" id="ARBA00030854"/>
    </source>
</evidence>
<dbReference type="Proteomes" id="UP000046395">
    <property type="component" value="Unassembled WGS sequence"/>
</dbReference>
<dbReference type="InterPro" id="IPR001474">
    <property type="entry name" value="GTP_CycHdrlase_I"/>
</dbReference>
<dbReference type="AlphaFoldDB" id="A0A5S6QUN2"/>
<dbReference type="InterPro" id="IPR018234">
    <property type="entry name" value="GTP_CycHdrlase_I_CS"/>
</dbReference>
<organism evidence="13 14">
    <name type="scientific">Trichuris muris</name>
    <name type="common">Mouse whipworm</name>
    <dbReference type="NCBI Taxonomy" id="70415"/>
    <lineage>
        <taxon>Eukaryota</taxon>
        <taxon>Metazoa</taxon>
        <taxon>Ecdysozoa</taxon>
        <taxon>Nematoda</taxon>
        <taxon>Enoplea</taxon>
        <taxon>Dorylaimia</taxon>
        <taxon>Trichinellida</taxon>
        <taxon>Trichuridae</taxon>
        <taxon>Trichuris</taxon>
    </lineage>
</organism>
<dbReference type="UniPathway" id="UPA00848">
    <property type="reaction ID" value="UER00151"/>
</dbReference>
<dbReference type="Gene3D" id="1.10.286.10">
    <property type="match status" value="1"/>
</dbReference>
<comment type="similarity">
    <text evidence="3">Belongs to the GTP cyclohydrolase I family.</text>
</comment>
<evidence type="ECO:0000256" key="6">
    <source>
        <dbReference type="ARBA" id="ARBA00017272"/>
    </source>
</evidence>
<dbReference type="GO" id="GO:0005525">
    <property type="term" value="F:GTP binding"/>
    <property type="evidence" value="ECO:0007669"/>
    <property type="project" value="UniProtKB-KW"/>
</dbReference>
<accession>A0A5S6QUN2</accession>
<dbReference type="GO" id="GO:0046148">
    <property type="term" value="P:pigment biosynthetic process"/>
    <property type="evidence" value="ECO:0007669"/>
    <property type="project" value="UniProtKB-ARBA"/>
</dbReference>
<evidence type="ECO:0000259" key="12">
    <source>
        <dbReference type="Pfam" id="PF01227"/>
    </source>
</evidence>
<dbReference type="GO" id="GO:0003934">
    <property type="term" value="F:GTP cyclohydrolase I activity"/>
    <property type="evidence" value="ECO:0007669"/>
    <property type="project" value="UniProtKB-EC"/>
</dbReference>
<dbReference type="GO" id="GO:0008270">
    <property type="term" value="F:zinc ion binding"/>
    <property type="evidence" value="ECO:0007669"/>
    <property type="project" value="TreeGrafter"/>
</dbReference>
<evidence type="ECO:0000313" key="14">
    <source>
        <dbReference type="WBParaSite" id="TMUE_3000010940.1"/>
    </source>
</evidence>
<keyword evidence="13" id="KW-1185">Reference proteome</keyword>
<evidence type="ECO:0000256" key="3">
    <source>
        <dbReference type="ARBA" id="ARBA00008085"/>
    </source>
</evidence>
<dbReference type="Gene3D" id="3.30.1130.10">
    <property type="match status" value="1"/>
</dbReference>
<protein>
    <recommendedName>
        <fullName evidence="6">GTP cyclohydrolase 1</fullName>
        <ecNumber evidence="5">3.5.4.16</ecNumber>
    </recommendedName>
    <alternativeName>
        <fullName evidence="11">GTP cyclohydrolase I</fullName>
    </alternativeName>
</protein>
<dbReference type="WBParaSite" id="TMUE_3000010940.3">
    <property type="protein sequence ID" value="TMUE_3000010940.3"/>
    <property type="gene ID" value="WBGene00285122"/>
</dbReference>
<keyword evidence="10" id="KW-0342">GTP-binding</keyword>
<feature type="domain" description="GTP cyclohydrolase I" evidence="12">
    <location>
        <begin position="87"/>
        <end position="261"/>
    </location>
</feature>
<dbReference type="NCBIfam" id="NF006826">
    <property type="entry name" value="PRK09347.1-3"/>
    <property type="match status" value="1"/>
</dbReference>
<dbReference type="CDD" id="cd00642">
    <property type="entry name" value="GTP_cyclohydro1"/>
    <property type="match status" value="1"/>
</dbReference>
<dbReference type="STRING" id="70415.A0A5S6QUN2"/>
<keyword evidence="8" id="KW-0378">Hydrolase</keyword>
<proteinExistence type="inferred from homology"/>
<dbReference type="GO" id="GO:0006729">
    <property type="term" value="P:tetrahydrobiopterin biosynthetic process"/>
    <property type="evidence" value="ECO:0007669"/>
    <property type="project" value="UniProtKB-KW"/>
</dbReference>
<evidence type="ECO:0000256" key="5">
    <source>
        <dbReference type="ARBA" id="ARBA00012715"/>
    </source>
</evidence>